<keyword evidence="6" id="KW-1185">Reference proteome</keyword>
<dbReference type="Pfam" id="PF00764">
    <property type="entry name" value="Arginosuc_synth"/>
    <property type="match status" value="1"/>
</dbReference>
<dbReference type="GO" id="GO:0000050">
    <property type="term" value="P:urea cycle"/>
    <property type="evidence" value="ECO:0007669"/>
    <property type="project" value="TreeGrafter"/>
</dbReference>
<keyword evidence="2" id="KW-0547">Nucleotide-binding</keyword>
<sequence>MSKGRVLLAYSGGLDTSCILIWLIEQGYDVLAHMADVDPEEAPNTPERITFKHETVLAVENRFIGINSRGFYETPGGTIL</sequence>
<dbReference type="InterPro" id="IPR018223">
    <property type="entry name" value="Arginosuc_synth_CS"/>
</dbReference>
<dbReference type="OrthoDB" id="1688907at2759"/>
<dbReference type="Proteomes" id="UP000789570">
    <property type="component" value="Unassembled WGS sequence"/>
</dbReference>
<dbReference type="InterPro" id="IPR048267">
    <property type="entry name" value="Arginosuc_syn_N"/>
</dbReference>
<feature type="domain" description="Arginosuccinate synthase-like N-terminal" evidence="4">
    <location>
        <begin position="5"/>
        <end position="41"/>
    </location>
</feature>
<gene>
    <name evidence="5" type="ORF">FCALED_LOCUS7676</name>
</gene>
<evidence type="ECO:0000313" key="6">
    <source>
        <dbReference type="Proteomes" id="UP000789570"/>
    </source>
</evidence>
<protein>
    <submittedName>
        <fullName evidence="5">1092_t:CDS:1</fullName>
    </submittedName>
</protein>
<dbReference type="PROSITE" id="PS00564">
    <property type="entry name" value="ARGININOSUCCIN_SYN_1"/>
    <property type="match status" value="1"/>
</dbReference>
<keyword evidence="3" id="KW-0067">ATP-binding</keyword>
<evidence type="ECO:0000256" key="3">
    <source>
        <dbReference type="ARBA" id="ARBA00022840"/>
    </source>
</evidence>
<dbReference type="PANTHER" id="PTHR11587">
    <property type="entry name" value="ARGININOSUCCINATE SYNTHASE"/>
    <property type="match status" value="1"/>
</dbReference>
<dbReference type="InterPro" id="IPR024074">
    <property type="entry name" value="AS_cat/multimer_dom_body"/>
</dbReference>
<dbReference type="GO" id="GO:0005737">
    <property type="term" value="C:cytoplasm"/>
    <property type="evidence" value="ECO:0007669"/>
    <property type="project" value="TreeGrafter"/>
</dbReference>
<dbReference type="Gene3D" id="3.90.1260.10">
    <property type="entry name" value="Argininosuccinate synthetase, chain A, domain 2"/>
    <property type="match status" value="1"/>
</dbReference>
<proteinExistence type="predicted"/>
<dbReference type="AlphaFoldDB" id="A0A9N9G5V2"/>
<dbReference type="InterPro" id="IPR001518">
    <property type="entry name" value="Arginosuc_synth"/>
</dbReference>
<evidence type="ECO:0000256" key="1">
    <source>
        <dbReference type="ARBA" id="ARBA00022598"/>
    </source>
</evidence>
<dbReference type="EMBL" id="CAJVPQ010002081">
    <property type="protein sequence ID" value="CAG8582629.1"/>
    <property type="molecule type" value="Genomic_DNA"/>
</dbReference>
<evidence type="ECO:0000313" key="5">
    <source>
        <dbReference type="EMBL" id="CAG8582629.1"/>
    </source>
</evidence>
<keyword evidence="1" id="KW-0436">Ligase</keyword>
<dbReference type="Gene3D" id="3.40.50.620">
    <property type="entry name" value="HUPs"/>
    <property type="match status" value="1"/>
</dbReference>
<accession>A0A9N9G5V2</accession>
<dbReference type="GO" id="GO:0006526">
    <property type="term" value="P:L-arginine biosynthetic process"/>
    <property type="evidence" value="ECO:0007669"/>
    <property type="project" value="InterPro"/>
</dbReference>
<dbReference type="GO" id="GO:0005524">
    <property type="term" value="F:ATP binding"/>
    <property type="evidence" value="ECO:0007669"/>
    <property type="project" value="UniProtKB-KW"/>
</dbReference>
<name>A0A9N9G5V2_9GLOM</name>
<evidence type="ECO:0000256" key="2">
    <source>
        <dbReference type="ARBA" id="ARBA00022741"/>
    </source>
</evidence>
<dbReference type="InterPro" id="IPR014729">
    <property type="entry name" value="Rossmann-like_a/b/a_fold"/>
</dbReference>
<dbReference type="GO" id="GO:0000053">
    <property type="term" value="P:argininosuccinate metabolic process"/>
    <property type="evidence" value="ECO:0007669"/>
    <property type="project" value="TreeGrafter"/>
</dbReference>
<organism evidence="5 6">
    <name type="scientific">Funneliformis caledonium</name>
    <dbReference type="NCBI Taxonomy" id="1117310"/>
    <lineage>
        <taxon>Eukaryota</taxon>
        <taxon>Fungi</taxon>
        <taxon>Fungi incertae sedis</taxon>
        <taxon>Mucoromycota</taxon>
        <taxon>Glomeromycotina</taxon>
        <taxon>Glomeromycetes</taxon>
        <taxon>Glomerales</taxon>
        <taxon>Glomeraceae</taxon>
        <taxon>Funneliformis</taxon>
    </lineage>
</organism>
<dbReference type="SUPFAM" id="SSF52402">
    <property type="entry name" value="Adenine nucleotide alpha hydrolases-like"/>
    <property type="match status" value="1"/>
</dbReference>
<dbReference type="PANTHER" id="PTHR11587:SF2">
    <property type="entry name" value="ARGININOSUCCINATE SYNTHASE"/>
    <property type="match status" value="1"/>
</dbReference>
<comment type="caution">
    <text evidence="5">The sequence shown here is derived from an EMBL/GenBank/DDBJ whole genome shotgun (WGS) entry which is preliminary data.</text>
</comment>
<dbReference type="GO" id="GO:0004055">
    <property type="term" value="F:argininosuccinate synthase activity"/>
    <property type="evidence" value="ECO:0007669"/>
    <property type="project" value="InterPro"/>
</dbReference>
<reference evidence="5" key="1">
    <citation type="submission" date="2021-06" db="EMBL/GenBank/DDBJ databases">
        <authorList>
            <person name="Kallberg Y."/>
            <person name="Tangrot J."/>
            <person name="Rosling A."/>
        </authorList>
    </citation>
    <scope>NUCLEOTIDE SEQUENCE</scope>
    <source>
        <strain evidence="5">UK204</strain>
    </source>
</reference>
<evidence type="ECO:0000259" key="4">
    <source>
        <dbReference type="Pfam" id="PF00764"/>
    </source>
</evidence>